<evidence type="ECO:0008006" key="4">
    <source>
        <dbReference type="Google" id="ProtNLM"/>
    </source>
</evidence>
<accession>A0ABT4D4R8</accession>
<evidence type="ECO:0000256" key="1">
    <source>
        <dbReference type="SAM" id="Phobius"/>
    </source>
</evidence>
<keyword evidence="1" id="KW-0812">Transmembrane</keyword>
<evidence type="ECO:0000313" key="2">
    <source>
        <dbReference type="EMBL" id="MCY6957281.1"/>
    </source>
</evidence>
<protein>
    <recommendedName>
        <fullName evidence="4">DUF916 domain-containing protein</fullName>
    </recommendedName>
</protein>
<dbReference type="EMBL" id="JAPQFJ010000001">
    <property type="protein sequence ID" value="MCY6957281.1"/>
    <property type="molecule type" value="Genomic_DNA"/>
</dbReference>
<sequence length="368" mass="41759">MSGRKKTIKGLICCISILMTLCFHITSYALDFNVPISINSVTVKNNGGHNKLESMNENEHIVLKTNTEGLKKGYYTSEIYFKSQVDWSHYGEVSFYIRNLSKNPIKINLFVILQDGNYLKVKENRTVLAKKDKSKDIELMHVKDGVFKLDNNFLGTVHIPFERLGLTKENLKNVISFGIITTTEENTIQNVEIGKFRLVSENNLSIPKELSNLKVVGDRNVMKPIVGESISQYSLMINDGQEKKEDNKVSFYLKEGAEGVSITKDGRLTVLPKATNKKITIKAVINNKFNVITEVTLSNSLVLNLKDKEGFSLAVPKVNEVHEVVNSNNIFNRSGMIMLFRTVIVLMISTILILYFVWGRKWQRENIS</sequence>
<dbReference type="RefSeq" id="WP_268059636.1">
    <property type="nucleotide sequence ID" value="NZ_JAPQFJ010000001.1"/>
</dbReference>
<gene>
    <name evidence="2" type="ORF">OW729_01535</name>
</gene>
<reference evidence="2" key="1">
    <citation type="submission" date="2022-12" db="EMBL/GenBank/DDBJ databases">
        <title>Clostridium sp. nov., isolated from industrial wastewater.</title>
        <authorList>
            <person name="Jiayan W."/>
        </authorList>
    </citation>
    <scope>NUCLEOTIDE SEQUENCE</scope>
    <source>
        <strain evidence="2">ZC22-4</strain>
    </source>
</reference>
<comment type="caution">
    <text evidence="2">The sequence shown here is derived from an EMBL/GenBank/DDBJ whole genome shotgun (WGS) entry which is preliminary data.</text>
</comment>
<keyword evidence="1" id="KW-1133">Transmembrane helix</keyword>
<evidence type="ECO:0000313" key="3">
    <source>
        <dbReference type="Proteomes" id="UP001144612"/>
    </source>
</evidence>
<proteinExistence type="predicted"/>
<keyword evidence="1" id="KW-0472">Membrane</keyword>
<dbReference type="Proteomes" id="UP001144612">
    <property type="component" value="Unassembled WGS sequence"/>
</dbReference>
<feature type="transmembrane region" description="Helical" evidence="1">
    <location>
        <begin position="336"/>
        <end position="358"/>
    </location>
</feature>
<organism evidence="2 3">
    <name type="scientific">Clostridium brassicae</name>
    <dbReference type="NCBI Taxonomy" id="2999072"/>
    <lineage>
        <taxon>Bacteria</taxon>
        <taxon>Bacillati</taxon>
        <taxon>Bacillota</taxon>
        <taxon>Clostridia</taxon>
        <taxon>Eubacteriales</taxon>
        <taxon>Clostridiaceae</taxon>
        <taxon>Clostridium</taxon>
    </lineage>
</organism>
<name>A0ABT4D4R8_9CLOT</name>
<keyword evidence="3" id="KW-1185">Reference proteome</keyword>